<name>A0ACC3S515_9PEZI</name>
<evidence type="ECO:0000313" key="2">
    <source>
        <dbReference type="Proteomes" id="UP001320706"/>
    </source>
</evidence>
<accession>A0ACC3S515</accession>
<organism evidence="1 2">
    <name type="scientific">Zalaria obscura</name>
    <dbReference type="NCBI Taxonomy" id="2024903"/>
    <lineage>
        <taxon>Eukaryota</taxon>
        <taxon>Fungi</taxon>
        <taxon>Dikarya</taxon>
        <taxon>Ascomycota</taxon>
        <taxon>Pezizomycotina</taxon>
        <taxon>Dothideomycetes</taxon>
        <taxon>Dothideomycetidae</taxon>
        <taxon>Dothideales</taxon>
        <taxon>Zalariaceae</taxon>
        <taxon>Zalaria</taxon>
    </lineage>
</organism>
<evidence type="ECO:0000313" key="1">
    <source>
        <dbReference type="EMBL" id="KAK8196676.1"/>
    </source>
</evidence>
<comment type="caution">
    <text evidence="1">The sequence shown here is derived from an EMBL/GenBank/DDBJ whole genome shotgun (WGS) entry which is preliminary data.</text>
</comment>
<gene>
    <name evidence="1" type="ORF">M8818_006843</name>
</gene>
<protein>
    <submittedName>
        <fullName evidence="1">Uncharacterized protein</fullName>
    </submittedName>
</protein>
<keyword evidence="2" id="KW-1185">Reference proteome</keyword>
<dbReference type="Proteomes" id="UP001320706">
    <property type="component" value="Unassembled WGS sequence"/>
</dbReference>
<sequence length="813" mass="88085">MLGWSDTGGVAAAQAVVVASQLRRQTAGGAMEVGGAAGGGLPVGRQQGRRADRAGWRRRVSSVHWPWHAVTTEHGPFTSQLPTGTIRPSQCLTLWEQKTEMSFKRSRANFESDLPAHHQSPFVAYGTPLPPLDSQARDDGSYVPLWKQEVRDERGRKRLHGAFTGGFSAGYFNTVGSKEGWTPSTFVSSRSDRRKDGEAAAKQRAEDFMDEEDLADAAEAQKLETQGSYAGLGSTSEDGVRRGFMSDLFKISGETMGVKLLQRMGWRQGQGIGPKVRRKARLDGQGGKAAKDEETHMFAPDDSRMVSFNKKTDRFGLGYAAEGRLGSAPSRSGNSTAAEHDDEDDEDGNDLFSLPRKAKAKSKSRRTGLGVGVLNDTGSDDDDPYEIGPKISYNRIIGGDKRKKKGGIIANTTTANPSFRKGASTFSSKLAQRGGLSGFRKCYDGRLPLDGFVLASSPLISDKENLYPPPKVPEGWKPSKLADTTSHADPSAFQSTSEAAKASTLNPTSRAALLGEAPLPGKSIFDFLTPAARERLAAATGKPNLPPAHGESAPVGFERSEAEKARSMWDFVPKVDKTTAIAALSRGTSGWMPYAEDEAKRARYRSFLEVSAGTRAELPERAKGVSVQDWEAEMREFKQAAEVFRPVTGLMASRFTSSSSAPKLASDAPEKEKREERKDPAEEAARLGMFGPMTRSRVQFFPTRLTCKRFNVKPPAHVLQGPDSGTGEEVAGSKDSRLDVISQTKLDQMMREASWNQPGRRGGADEETPPVAMPAVERSQPAVVDVEKNDALEGQRAGEAVFKAIFGSDDEDE</sequence>
<dbReference type="EMBL" id="JAMKPW020000041">
    <property type="protein sequence ID" value="KAK8196676.1"/>
    <property type="molecule type" value="Genomic_DNA"/>
</dbReference>
<proteinExistence type="predicted"/>
<reference evidence="1" key="1">
    <citation type="submission" date="2024-02" db="EMBL/GenBank/DDBJ databases">
        <title>Metagenome Assembled Genome of Zalaria obscura JY119.</title>
        <authorList>
            <person name="Vighnesh L."/>
            <person name="Jagadeeshwari U."/>
            <person name="Venkata Ramana C."/>
            <person name="Sasikala C."/>
        </authorList>
    </citation>
    <scope>NUCLEOTIDE SEQUENCE</scope>
    <source>
        <strain evidence="1">JY119</strain>
    </source>
</reference>